<keyword evidence="3" id="KW-1185">Reference proteome</keyword>
<dbReference type="Proteomes" id="UP001377567">
    <property type="component" value="Unassembled WGS sequence"/>
</dbReference>
<keyword evidence="1" id="KW-0812">Transmembrane</keyword>
<keyword evidence="1" id="KW-1133">Transmembrane helix</keyword>
<proteinExistence type="predicted"/>
<evidence type="ECO:0000313" key="2">
    <source>
        <dbReference type="EMBL" id="GMM57261.1"/>
    </source>
</evidence>
<comment type="caution">
    <text evidence="2">The sequence shown here is derived from an EMBL/GenBank/DDBJ whole genome shotgun (WGS) entry which is preliminary data.</text>
</comment>
<protein>
    <submittedName>
        <fullName evidence="2">Mrx9 protein</fullName>
    </submittedName>
</protein>
<keyword evidence="1" id="KW-0472">Membrane</keyword>
<reference evidence="2 3" key="1">
    <citation type="journal article" date="2023" name="Elife">
        <title>Identification of key yeast species and microbe-microbe interactions impacting larval growth of Drosophila in the wild.</title>
        <authorList>
            <person name="Mure A."/>
            <person name="Sugiura Y."/>
            <person name="Maeda R."/>
            <person name="Honda K."/>
            <person name="Sakurai N."/>
            <person name="Takahashi Y."/>
            <person name="Watada M."/>
            <person name="Katoh T."/>
            <person name="Gotoh A."/>
            <person name="Gotoh Y."/>
            <person name="Taniguchi I."/>
            <person name="Nakamura K."/>
            <person name="Hayashi T."/>
            <person name="Katayama T."/>
            <person name="Uemura T."/>
            <person name="Hattori Y."/>
        </authorList>
    </citation>
    <scope>NUCLEOTIDE SEQUENCE [LARGE SCALE GENOMIC DNA]</scope>
    <source>
        <strain evidence="2 3">KH-74</strain>
    </source>
</reference>
<gene>
    <name evidence="2" type="ORF">DAKH74_038770</name>
</gene>
<organism evidence="2 3">
    <name type="scientific">Maudiozyma humilis</name>
    <name type="common">Sour dough yeast</name>
    <name type="synonym">Kazachstania humilis</name>
    <dbReference type="NCBI Taxonomy" id="51915"/>
    <lineage>
        <taxon>Eukaryota</taxon>
        <taxon>Fungi</taxon>
        <taxon>Dikarya</taxon>
        <taxon>Ascomycota</taxon>
        <taxon>Saccharomycotina</taxon>
        <taxon>Saccharomycetes</taxon>
        <taxon>Saccharomycetales</taxon>
        <taxon>Saccharomycetaceae</taxon>
        <taxon>Maudiozyma</taxon>
    </lineage>
</organism>
<feature type="transmembrane region" description="Helical" evidence="1">
    <location>
        <begin position="95"/>
        <end position="118"/>
    </location>
</feature>
<accession>A0AAV5S1H1</accession>
<sequence>MLGIRTVGSVTSRSLVRLQPASMAYRTAGSLLRPSLIRPSLLRPSLPAKTVLTPASLLLSRKLHVSRTLRFHQSTVSRSSFFNSGREPPRSPFTVYRLPVAGLLIGSFMFLTLFFMLIPLLFQLFLPLVLGAVAVYQFRAWRSNTFYKEVMARLPQSSIRISYKTLNALQYRFFPSPFIQEFKISTEDADAMMGMVQTRVIEAFNKNEQGVGAHFFAGEGNVKQFDDVLQLDIMKSRTFGRKIDQNFVMSMQYPLMYVEGAAQKHFADVLITILDDSFLKQQQFQTIFELARTEGSCRMVISVQSLSRLLPHQYIISTPGETGSFYGKYKVRTASDGHREFTIEKNE</sequence>
<name>A0AAV5S1H1_MAUHU</name>
<dbReference type="EMBL" id="BTGD01000011">
    <property type="protein sequence ID" value="GMM57261.1"/>
    <property type="molecule type" value="Genomic_DNA"/>
</dbReference>
<evidence type="ECO:0000256" key="1">
    <source>
        <dbReference type="SAM" id="Phobius"/>
    </source>
</evidence>
<evidence type="ECO:0000313" key="3">
    <source>
        <dbReference type="Proteomes" id="UP001377567"/>
    </source>
</evidence>
<dbReference type="AlphaFoldDB" id="A0AAV5S1H1"/>